<dbReference type="PANTHER" id="PTHR33144">
    <property type="entry name" value="OS10G0409366 PROTEIN-RELATED"/>
    <property type="match status" value="1"/>
</dbReference>
<dbReference type="Proteomes" id="UP001459277">
    <property type="component" value="Unassembled WGS sequence"/>
</dbReference>
<dbReference type="EMBL" id="JAZDWU010000007">
    <property type="protein sequence ID" value="KAK9997352.1"/>
    <property type="molecule type" value="Genomic_DNA"/>
</dbReference>
<proteinExistence type="predicted"/>
<dbReference type="PANTHER" id="PTHR33144:SF25">
    <property type="entry name" value="DUF4216 DOMAIN-CONTAINING PROTEIN"/>
    <property type="match status" value="1"/>
</dbReference>
<keyword evidence="2" id="KW-0732">Signal</keyword>
<evidence type="ECO:0000256" key="1">
    <source>
        <dbReference type="SAM" id="MobiDB-lite"/>
    </source>
</evidence>
<sequence length="325" mass="36691">MVLQVEYLSHLPFPLLLRVLSALGWAGSTLAPTCMDLLNPTSGRDASHPCLEPKEGWEVSLSDVGLSKFVQDFGLIVPEVMTEIWYKLILRLKKLNMGKKRIRIVNAEIEPQPQDPSHGSLGPNQSQDTLPLDQSLGPSANRSGALLVPRLQADDNSDEESTEIDVQITNHAGVRSTRGITRMAEIWNLTDGKKVELSFNGCFQPVERECVIFNRFVGTVARKPNLCPINYLNWHKVPNDYKEKCWTIIKSKFHISKNEEERKIIKRLTLKGLGEKWRNWKCALKAKHYDESKTAAGIVAEAPTTVNRQDFATLVNFWFSRDGLV</sequence>
<feature type="region of interest" description="Disordered" evidence="1">
    <location>
        <begin position="109"/>
        <end position="135"/>
    </location>
</feature>
<organism evidence="3 4">
    <name type="scientific">Lithocarpus litseifolius</name>
    <dbReference type="NCBI Taxonomy" id="425828"/>
    <lineage>
        <taxon>Eukaryota</taxon>
        <taxon>Viridiplantae</taxon>
        <taxon>Streptophyta</taxon>
        <taxon>Embryophyta</taxon>
        <taxon>Tracheophyta</taxon>
        <taxon>Spermatophyta</taxon>
        <taxon>Magnoliopsida</taxon>
        <taxon>eudicotyledons</taxon>
        <taxon>Gunneridae</taxon>
        <taxon>Pentapetalae</taxon>
        <taxon>rosids</taxon>
        <taxon>fabids</taxon>
        <taxon>Fagales</taxon>
        <taxon>Fagaceae</taxon>
        <taxon>Lithocarpus</taxon>
    </lineage>
</organism>
<reference evidence="3 4" key="1">
    <citation type="submission" date="2024-01" db="EMBL/GenBank/DDBJ databases">
        <title>A telomere-to-telomere, gap-free genome of sweet tea (Lithocarpus litseifolius).</title>
        <authorList>
            <person name="Zhou J."/>
        </authorList>
    </citation>
    <scope>NUCLEOTIDE SEQUENCE [LARGE SCALE GENOMIC DNA]</scope>
    <source>
        <strain evidence="3">Zhou-2022a</strain>
        <tissue evidence="3">Leaf</tissue>
    </source>
</reference>
<gene>
    <name evidence="3" type="ORF">SO802_022038</name>
</gene>
<protein>
    <submittedName>
        <fullName evidence="3">Uncharacterized protein</fullName>
    </submittedName>
</protein>
<evidence type="ECO:0000313" key="4">
    <source>
        <dbReference type="Proteomes" id="UP001459277"/>
    </source>
</evidence>
<comment type="caution">
    <text evidence="3">The sequence shown here is derived from an EMBL/GenBank/DDBJ whole genome shotgun (WGS) entry which is preliminary data.</text>
</comment>
<feature type="signal peptide" evidence="2">
    <location>
        <begin position="1"/>
        <end position="26"/>
    </location>
</feature>
<feature type="chain" id="PRO_5044025155" evidence="2">
    <location>
        <begin position="27"/>
        <end position="325"/>
    </location>
</feature>
<name>A0AAW2CIX2_9ROSI</name>
<accession>A0AAW2CIX2</accession>
<evidence type="ECO:0000256" key="2">
    <source>
        <dbReference type="SAM" id="SignalP"/>
    </source>
</evidence>
<evidence type="ECO:0000313" key="3">
    <source>
        <dbReference type="EMBL" id="KAK9997352.1"/>
    </source>
</evidence>
<keyword evidence="4" id="KW-1185">Reference proteome</keyword>
<dbReference type="AlphaFoldDB" id="A0AAW2CIX2"/>